<dbReference type="GO" id="GO:0016020">
    <property type="term" value="C:membrane"/>
    <property type="evidence" value="ECO:0007669"/>
    <property type="project" value="InterPro"/>
</dbReference>
<evidence type="ECO:0000256" key="2">
    <source>
        <dbReference type="ARBA" id="ARBA00022679"/>
    </source>
</evidence>
<dbReference type="GO" id="GO:0008168">
    <property type="term" value="F:methyltransferase activity"/>
    <property type="evidence" value="ECO:0007669"/>
    <property type="project" value="UniProtKB-KW"/>
</dbReference>
<dbReference type="GO" id="GO:0008146">
    <property type="term" value="F:sulfotransferase activity"/>
    <property type="evidence" value="ECO:0007669"/>
    <property type="project" value="InterPro"/>
</dbReference>
<dbReference type="PANTHER" id="PTHR12137:SF54">
    <property type="entry name" value="CARBOHYDRATE SULFOTRANSFERASE"/>
    <property type="match status" value="1"/>
</dbReference>
<keyword evidence="4" id="KW-1133">Transmembrane helix</keyword>
<evidence type="ECO:0000256" key="8">
    <source>
        <dbReference type="SAM" id="MobiDB-lite"/>
    </source>
</evidence>
<dbReference type="InterPro" id="IPR018011">
    <property type="entry name" value="Carb_sulfotrans_8-10"/>
</dbReference>
<keyword evidence="5" id="KW-0333">Golgi apparatus</keyword>
<dbReference type="Pfam" id="PF13489">
    <property type="entry name" value="Methyltransf_23"/>
    <property type="match status" value="1"/>
</dbReference>
<dbReference type="EMBL" id="FNPF01000020">
    <property type="protein sequence ID" value="SDY83781.1"/>
    <property type="molecule type" value="Genomic_DNA"/>
</dbReference>
<dbReference type="SUPFAM" id="SSF53335">
    <property type="entry name" value="S-adenosyl-L-methionine-dependent methyltransferases"/>
    <property type="match status" value="1"/>
</dbReference>
<organism evidence="9 10">
    <name type="scientific">Citreimonas salinaria</name>
    <dbReference type="NCBI Taxonomy" id="321339"/>
    <lineage>
        <taxon>Bacteria</taxon>
        <taxon>Pseudomonadati</taxon>
        <taxon>Pseudomonadota</taxon>
        <taxon>Alphaproteobacteria</taxon>
        <taxon>Rhodobacterales</taxon>
        <taxon>Roseobacteraceae</taxon>
        <taxon>Citreimonas</taxon>
    </lineage>
</organism>
<evidence type="ECO:0000256" key="7">
    <source>
        <dbReference type="ARBA" id="ARBA00023180"/>
    </source>
</evidence>
<dbReference type="STRING" id="321339.SAMN05444340_12027"/>
<dbReference type="RefSeq" id="WP_089885584.1">
    <property type="nucleotide sequence ID" value="NZ_FNPF01000020.1"/>
</dbReference>
<keyword evidence="7" id="KW-0325">Glycoprotein</keyword>
<protein>
    <submittedName>
        <fullName evidence="9">Methyltransferase domain-containing protein</fullName>
    </submittedName>
</protein>
<accession>A0A1H3N494</accession>
<sequence length="604" mass="67966">MKYANFILEPSRGFVFAYVPKVACTNWKALMRYMAGHEDWLDNRLAHDRARGGLRYLDPDGADAALLRRDDIPKYAMVRDPYGRTLSAYLNKVEKRLPPGPPETGEDPFRAVVRNIEAFRAARLSDTHPSIDFEVFLHWLRDSKSPFTGDEHWTPQSVLLRQPDMHFDMIGRFEDLERDAPRLLRAMGCDRGFPTQRDVNFAPSGAQSKLARYYTPAARALVEELFAADFDTFGYPRRDPAAEDPADAPADAPAARPGNAPDIAHDGPRNSPGTPGPASSTKADIMTDHSDILSRNWYYIAELSPGVFTPGRGFKNISVARRALEAITVKDAGCLDMSTMEGMFSILLSRRGARVTATDTIDNREKLEYLQKIYDAPFDYVPHAPVANYVDFMLNMQASRNFAPTRAIELGENTPYGYDLVLSSGVIYHVHNPIEHIVNFRRLCKTGGLVVLETAALMSDEIEMVHDWRGERQIYGGNATWYPSTRALEIFMRAAFLEPLGFTYINSAGQTDLKLARIAIVARAVTERPFLPEHEAIIRGSELYRNYDFKPIYPSARLTGRSQVAPAVDTSRLLPADDLRASAIREHPPLEYPEDYLTLKLDDR</sequence>
<dbReference type="OrthoDB" id="1407035at2"/>
<evidence type="ECO:0000256" key="3">
    <source>
        <dbReference type="ARBA" id="ARBA00022692"/>
    </source>
</evidence>
<feature type="compositionally biased region" description="Low complexity" evidence="8">
    <location>
        <begin position="247"/>
        <end position="262"/>
    </location>
</feature>
<evidence type="ECO:0000256" key="6">
    <source>
        <dbReference type="ARBA" id="ARBA00023136"/>
    </source>
</evidence>
<feature type="compositionally biased region" description="Polar residues" evidence="8">
    <location>
        <begin position="271"/>
        <end position="282"/>
    </location>
</feature>
<keyword evidence="9" id="KW-0489">Methyltransferase</keyword>
<evidence type="ECO:0000313" key="10">
    <source>
        <dbReference type="Proteomes" id="UP000199286"/>
    </source>
</evidence>
<dbReference type="GO" id="GO:0032259">
    <property type="term" value="P:methylation"/>
    <property type="evidence" value="ECO:0007669"/>
    <property type="project" value="UniProtKB-KW"/>
</dbReference>
<dbReference type="Proteomes" id="UP000199286">
    <property type="component" value="Unassembled WGS sequence"/>
</dbReference>
<evidence type="ECO:0000256" key="1">
    <source>
        <dbReference type="ARBA" id="ARBA00004323"/>
    </source>
</evidence>
<dbReference type="GO" id="GO:0016051">
    <property type="term" value="P:carbohydrate biosynthetic process"/>
    <property type="evidence" value="ECO:0007669"/>
    <property type="project" value="InterPro"/>
</dbReference>
<keyword evidence="10" id="KW-1185">Reference proteome</keyword>
<reference evidence="9 10" key="1">
    <citation type="submission" date="2016-10" db="EMBL/GenBank/DDBJ databases">
        <authorList>
            <person name="de Groot N.N."/>
        </authorList>
    </citation>
    <scope>NUCLEOTIDE SEQUENCE [LARGE SCALE GENOMIC DNA]</scope>
    <source>
        <strain evidence="9 10">DSM 26880</strain>
    </source>
</reference>
<name>A0A1H3N494_9RHOB</name>
<dbReference type="PANTHER" id="PTHR12137">
    <property type="entry name" value="CARBOHYDRATE SULFOTRANSFERASE"/>
    <property type="match status" value="1"/>
</dbReference>
<dbReference type="AlphaFoldDB" id="A0A1H3N494"/>
<dbReference type="Pfam" id="PF03567">
    <property type="entry name" value="Sulfotransfer_2"/>
    <property type="match status" value="1"/>
</dbReference>
<gene>
    <name evidence="9" type="ORF">SAMN05444340_12027</name>
</gene>
<feature type="region of interest" description="Disordered" evidence="8">
    <location>
        <begin position="237"/>
        <end position="283"/>
    </location>
</feature>
<dbReference type="InterPro" id="IPR029063">
    <property type="entry name" value="SAM-dependent_MTases_sf"/>
</dbReference>
<keyword evidence="2 9" id="KW-0808">Transferase</keyword>
<keyword evidence="3" id="KW-0812">Transmembrane</keyword>
<evidence type="ECO:0000313" key="9">
    <source>
        <dbReference type="EMBL" id="SDY83781.1"/>
    </source>
</evidence>
<evidence type="ECO:0000256" key="4">
    <source>
        <dbReference type="ARBA" id="ARBA00022989"/>
    </source>
</evidence>
<dbReference type="InterPro" id="IPR005331">
    <property type="entry name" value="Sulfotransferase"/>
</dbReference>
<evidence type="ECO:0000256" key="5">
    <source>
        <dbReference type="ARBA" id="ARBA00023034"/>
    </source>
</evidence>
<comment type="subcellular location">
    <subcellularLocation>
        <location evidence="1">Golgi apparatus membrane</location>
        <topology evidence="1">Single-pass type II membrane protein</topology>
    </subcellularLocation>
</comment>
<keyword evidence="6" id="KW-0472">Membrane</keyword>
<proteinExistence type="predicted"/>
<dbReference type="Gene3D" id="3.40.50.150">
    <property type="entry name" value="Vaccinia Virus protein VP39"/>
    <property type="match status" value="1"/>
</dbReference>